<keyword evidence="3" id="KW-1185">Reference proteome</keyword>
<dbReference type="RefSeq" id="WP_129588378.1">
    <property type="nucleotide sequence ID" value="NZ_NPZB01000001.1"/>
</dbReference>
<protein>
    <recommendedName>
        <fullName evidence="4">Antibiotic biosynthesis monooxygenase</fullName>
    </recommendedName>
</protein>
<comment type="caution">
    <text evidence="2">The sequence shown here is derived from an EMBL/GenBank/DDBJ whole genome shotgun (WGS) entry which is preliminary data.</text>
</comment>
<accession>A0A2K1Q414</accession>
<evidence type="ECO:0000313" key="3">
    <source>
        <dbReference type="Proteomes" id="UP000236220"/>
    </source>
</evidence>
<evidence type="ECO:0008006" key="4">
    <source>
        <dbReference type="Google" id="ProtNLM"/>
    </source>
</evidence>
<dbReference type="EMBL" id="NPZB01000001">
    <property type="protein sequence ID" value="PNS09741.1"/>
    <property type="molecule type" value="Genomic_DNA"/>
</dbReference>
<gene>
    <name evidence="2" type="ORF">Lysil_1370</name>
</gene>
<name>A0A2K1Q414_9GAMM</name>
<proteinExistence type="predicted"/>
<sequence length="143" mass="15984">MKTILSSFIGLLLLLLPLSGIAQDTPKSTGIIVERTFWVKPGKERQFATLFDRTQLPRLKALLGEHQIASFSTASPLLHTSNEQWAFRVKIKWSSWEAFAKDASSHADQKVGSTQSYEQALFGDLVADRKDTVIQEDLYGTSN</sequence>
<dbReference type="Proteomes" id="UP000236220">
    <property type="component" value="Unassembled WGS sequence"/>
</dbReference>
<evidence type="ECO:0000256" key="1">
    <source>
        <dbReference type="SAM" id="SignalP"/>
    </source>
</evidence>
<feature type="signal peptide" evidence="1">
    <location>
        <begin position="1"/>
        <end position="22"/>
    </location>
</feature>
<feature type="chain" id="PRO_5014418553" description="Antibiotic biosynthesis monooxygenase" evidence="1">
    <location>
        <begin position="23"/>
        <end position="143"/>
    </location>
</feature>
<dbReference type="OrthoDB" id="6058082at2"/>
<evidence type="ECO:0000313" key="2">
    <source>
        <dbReference type="EMBL" id="PNS09741.1"/>
    </source>
</evidence>
<reference evidence="2 3" key="1">
    <citation type="submission" date="2017-08" db="EMBL/GenBank/DDBJ databases">
        <title>Lysobacter sylvestris genome.</title>
        <authorList>
            <person name="Zhang D.-C."/>
            <person name="Albuquerque L."/>
            <person name="Franca L."/>
            <person name="Froufe H.J.C."/>
            <person name="Barroso C."/>
            <person name="Egas C."/>
            <person name="Da Costa M."/>
            <person name="Margesin R."/>
        </authorList>
    </citation>
    <scope>NUCLEOTIDE SEQUENCE [LARGE SCALE GENOMIC DNA]</scope>
    <source>
        <strain evidence="2 3">AM20-91</strain>
    </source>
</reference>
<dbReference type="AlphaFoldDB" id="A0A2K1Q414"/>
<keyword evidence="1" id="KW-0732">Signal</keyword>
<organism evidence="2 3">
    <name type="scientific">Solilutibacter silvestris</name>
    <dbReference type="NCBI Taxonomy" id="1645665"/>
    <lineage>
        <taxon>Bacteria</taxon>
        <taxon>Pseudomonadati</taxon>
        <taxon>Pseudomonadota</taxon>
        <taxon>Gammaproteobacteria</taxon>
        <taxon>Lysobacterales</taxon>
        <taxon>Lysobacteraceae</taxon>
        <taxon>Solilutibacter</taxon>
    </lineage>
</organism>